<keyword evidence="5" id="KW-0769">Symport</keyword>
<feature type="transmembrane region" description="Helical" evidence="8">
    <location>
        <begin position="62"/>
        <end position="85"/>
    </location>
</feature>
<feature type="transmembrane region" description="Helical" evidence="8">
    <location>
        <begin position="105"/>
        <end position="126"/>
    </location>
</feature>
<dbReference type="RefSeq" id="XP_013784870.2">
    <property type="nucleotide sequence ID" value="XM_013929416.2"/>
</dbReference>
<evidence type="ECO:0000313" key="9">
    <source>
        <dbReference type="Proteomes" id="UP000694941"/>
    </source>
</evidence>
<sequence length="180" mass="20489">MSVFASVGTMLRSVVCQSFLQSVKNSDLWYVSLSFSRYNTWIYGAKQICRNIQDMIGFQPNYYFVFCWIVAAPLVIMGIFLFSVLKYDGVTYANIYKYPWWGEMIGWGMSVAAIAWIPCYAIYYLLTTSGTLKERLKKGLSPVMVPSPVKELISVGTDENAEVQVAVVYKAEEEKPFNLN</sequence>
<evidence type="ECO:0000313" key="10">
    <source>
        <dbReference type="RefSeq" id="XP_013784870.2"/>
    </source>
</evidence>
<dbReference type="GeneID" id="106468962"/>
<evidence type="ECO:0000256" key="1">
    <source>
        <dbReference type="ARBA" id="ARBA00004141"/>
    </source>
</evidence>
<evidence type="ECO:0000256" key="2">
    <source>
        <dbReference type="ARBA" id="ARBA00006459"/>
    </source>
</evidence>
<organism evidence="9 10">
    <name type="scientific">Limulus polyphemus</name>
    <name type="common">Atlantic horseshoe crab</name>
    <dbReference type="NCBI Taxonomy" id="6850"/>
    <lineage>
        <taxon>Eukaryota</taxon>
        <taxon>Metazoa</taxon>
        <taxon>Ecdysozoa</taxon>
        <taxon>Arthropoda</taxon>
        <taxon>Chelicerata</taxon>
        <taxon>Merostomata</taxon>
        <taxon>Xiphosura</taxon>
        <taxon>Limulidae</taxon>
        <taxon>Limulus</taxon>
    </lineage>
</organism>
<name>A0ABM1BMA2_LIMPO</name>
<evidence type="ECO:0000256" key="4">
    <source>
        <dbReference type="ARBA" id="ARBA00022692"/>
    </source>
</evidence>
<evidence type="ECO:0000256" key="3">
    <source>
        <dbReference type="ARBA" id="ARBA00022448"/>
    </source>
</evidence>
<dbReference type="InterPro" id="IPR037272">
    <property type="entry name" value="SNS_sf"/>
</dbReference>
<keyword evidence="9" id="KW-1185">Reference proteome</keyword>
<dbReference type="SUPFAM" id="SSF161070">
    <property type="entry name" value="SNF-like"/>
    <property type="match status" value="1"/>
</dbReference>
<keyword evidence="3" id="KW-0813">Transport</keyword>
<dbReference type="PANTHER" id="PTHR11616:SF309">
    <property type="entry name" value="TRANSPORTER"/>
    <property type="match status" value="1"/>
</dbReference>
<reference evidence="10" key="1">
    <citation type="submission" date="2025-08" db="UniProtKB">
        <authorList>
            <consortium name="RefSeq"/>
        </authorList>
    </citation>
    <scope>IDENTIFICATION</scope>
    <source>
        <tissue evidence="10">Muscle</tissue>
    </source>
</reference>
<dbReference type="PROSITE" id="PS50267">
    <property type="entry name" value="NA_NEUROTRAN_SYMP_3"/>
    <property type="match status" value="1"/>
</dbReference>
<accession>A0ABM1BMA2</accession>
<keyword evidence="7 8" id="KW-0472">Membrane</keyword>
<protein>
    <submittedName>
        <fullName evidence="10">Sodium- and chloride-dependent GABA transporter 2-like</fullName>
    </submittedName>
</protein>
<dbReference type="PANTHER" id="PTHR11616">
    <property type="entry name" value="SODIUM/CHLORIDE DEPENDENT TRANSPORTER"/>
    <property type="match status" value="1"/>
</dbReference>
<keyword evidence="6 8" id="KW-1133">Transmembrane helix</keyword>
<keyword evidence="4 8" id="KW-0812">Transmembrane</keyword>
<proteinExistence type="inferred from homology"/>
<comment type="similarity">
    <text evidence="2">Belongs to the sodium:neurotransmitter symporter (SNF) (TC 2.A.22) family.</text>
</comment>
<comment type="subcellular location">
    <subcellularLocation>
        <location evidence="1">Membrane</location>
        <topology evidence="1">Multi-pass membrane protein</topology>
    </subcellularLocation>
</comment>
<evidence type="ECO:0000256" key="8">
    <source>
        <dbReference type="SAM" id="Phobius"/>
    </source>
</evidence>
<evidence type="ECO:0000256" key="6">
    <source>
        <dbReference type="ARBA" id="ARBA00022989"/>
    </source>
</evidence>
<dbReference type="InterPro" id="IPR000175">
    <property type="entry name" value="Na/ntran_symport"/>
</dbReference>
<dbReference type="Proteomes" id="UP000694941">
    <property type="component" value="Unplaced"/>
</dbReference>
<evidence type="ECO:0000256" key="7">
    <source>
        <dbReference type="ARBA" id="ARBA00023136"/>
    </source>
</evidence>
<evidence type="ECO:0000256" key="5">
    <source>
        <dbReference type="ARBA" id="ARBA00022847"/>
    </source>
</evidence>
<dbReference type="Pfam" id="PF00209">
    <property type="entry name" value="SNF"/>
    <property type="match status" value="1"/>
</dbReference>
<gene>
    <name evidence="10" type="primary">LOC106468962</name>
</gene>